<reference evidence="2" key="1">
    <citation type="journal article" date="2019" name="Int. J. Syst. Evol. Microbiol.">
        <title>The Global Catalogue of Microorganisms (GCM) 10K type strain sequencing project: providing services to taxonomists for standard genome sequencing and annotation.</title>
        <authorList>
            <consortium name="The Broad Institute Genomics Platform"/>
            <consortium name="The Broad Institute Genome Sequencing Center for Infectious Disease"/>
            <person name="Wu L."/>
            <person name="Ma J."/>
        </authorList>
    </citation>
    <scope>NUCLEOTIDE SEQUENCE [LARGE SCALE GENOMIC DNA]</scope>
    <source>
        <strain evidence="2">CGMCC 1.7656</strain>
    </source>
</reference>
<evidence type="ECO:0008006" key="3">
    <source>
        <dbReference type="Google" id="ProtNLM"/>
    </source>
</evidence>
<protein>
    <recommendedName>
        <fullName evidence="3">TonB C-terminal domain-containing protein</fullName>
    </recommendedName>
</protein>
<proteinExistence type="predicted"/>
<accession>A0ABQ2NII2</accession>
<dbReference type="Proteomes" id="UP000620064">
    <property type="component" value="Unassembled WGS sequence"/>
</dbReference>
<name>A0ABQ2NII2_9FLAO</name>
<evidence type="ECO:0000313" key="2">
    <source>
        <dbReference type="Proteomes" id="UP000620064"/>
    </source>
</evidence>
<dbReference type="Gene3D" id="3.30.1150.10">
    <property type="match status" value="1"/>
</dbReference>
<sequence length="203" mass="23206">MKTFLITTLLALCNFVAAQQHPEFKEIKDYFDSQKSLLKTEFQKKYISETNPLVKDRIKKDYAVFMQKIDSIKNVAYLGALIRVKNTEDLSKIVHHPEVNINAEEVEKPEFPNGINSLREKVADLFYSEGIIPEGKELNTTLKFVVEKDGSISEVCAEGETPAFNKQAEIALYLLPDKFKKPGTVNGNAVRYVFKMPIRMRLE</sequence>
<organism evidence="1 2">
    <name type="scientific">Cloacibacterium rupense</name>
    <dbReference type="NCBI Taxonomy" id="517423"/>
    <lineage>
        <taxon>Bacteria</taxon>
        <taxon>Pseudomonadati</taxon>
        <taxon>Bacteroidota</taxon>
        <taxon>Flavobacteriia</taxon>
        <taxon>Flavobacteriales</taxon>
        <taxon>Weeksellaceae</taxon>
    </lineage>
</organism>
<keyword evidence="2" id="KW-1185">Reference proteome</keyword>
<dbReference type="RefSeq" id="WP_188617259.1">
    <property type="nucleotide sequence ID" value="NZ_BMLV01000002.1"/>
</dbReference>
<comment type="caution">
    <text evidence="1">The sequence shown here is derived from an EMBL/GenBank/DDBJ whole genome shotgun (WGS) entry which is preliminary data.</text>
</comment>
<gene>
    <name evidence="1" type="ORF">GCM10010992_12960</name>
</gene>
<evidence type="ECO:0000313" key="1">
    <source>
        <dbReference type="EMBL" id="GGP03676.1"/>
    </source>
</evidence>
<dbReference type="EMBL" id="BMLV01000002">
    <property type="protein sequence ID" value="GGP03676.1"/>
    <property type="molecule type" value="Genomic_DNA"/>
</dbReference>